<comment type="subcellular location">
    <subcellularLocation>
        <location evidence="12">Cell inner membrane</location>
        <topology evidence="12">Single-pass membrane protein</topology>
    </subcellularLocation>
</comment>
<dbReference type="Pfam" id="PF02618">
    <property type="entry name" value="YceG"/>
    <property type="match status" value="1"/>
</dbReference>
<proteinExistence type="inferred from homology"/>
<comment type="function">
    <text evidence="12">Functions as a peptidoglycan terminase that cleaves nascent peptidoglycan strands endolytically to terminate their elongation.</text>
</comment>
<comment type="pathway">
    <text evidence="10">Cofactor biosynthesis; tetrahydrofolate biosynthesis; 4-aminobenzoate from chorismate: step 2/2.</text>
</comment>
<keyword evidence="2 12" id="KW-1003">Cell membrane</keyword>
<keyword evidence="7 12" id="KW-0472">Membrane</keyword>
<keyword evidence="9 12" id="KW-0961">Cell wall biogenesis/degradation</keyword>
<dbReference type="HAMAP" id="MF_02065">
    <property type="entry name" value="MltG"/>
    <property type="match status" value="1"/>
</dbReference>
<dbReference type="PANTHER" id="PTHR30518:SF2">
    <property type="entry name" value="ENDOLYTIC MUREIN TRANSGLYCOSYLASE"/>
    <property type="match status" value="1"/>
</dbReference>
<dbReference type="GO" id="GO:0071555">
    <property type="term" value="P:cell wall organization"/>
    <property type="evidence" value="ECO:0007669"/>
    <property type="project" value="UniProtKB-KW"/>
</dbReference>
<dbReference type="NCBIfam" id="TIGR00247">
    <property type="entry name" value="endolytic transglycosylase MltG"/>
    <property type="match status" value="1"/>
</dbReference>
<comment type="catalytic activity">
    <reaction evidence="11">
        <text>4-amino-4-deoxychorismate = 4-aminobenzoate + pyruvate + H(+)</text>
        <dbReference type="Rhea" id="RHEA:16201"/>
        <dbReference type="ChEBI" id="CHEBI:15361"/>
        <dbReference type="ChEBI" id="CHEBI:15378"/>
        <dbReference type="ChEBI" id="CHEBI:17836"/>
        <dbReference type="ChEBI" id="CHEBI:58406"/>
        <dbReference type="EC" id="4.1.3.38"/>
    </reaction>
</comment>
<evidence type="ECO:0000256" key="9">
    <source>
        <dbReference type="ARBA" id="ARBA00023316"/>
    </source>
</evidence>
<dbReference type="RefSeq" id="WP_083502949.1">
    <property type="nucleotide sequence ID" value="NZ_AP013042.1"/>
</dbReference>
<evidence type="ECO:0000256" key="8">
    <source>
        <dbReference type="ARBA" id="ARBA00023239"/>
    </source>
</evidence>
<dbReference type="GO" id="GO:0005886">
    <property type="term" value="C:plasma membrane"/>
    <property type="evidence" value="ECO:0007669"/>
    <property type="project" value="UniProtKB-SubCell"/>
</dbReference>
<dbReference type="EC" id="4.2.2.29" evidence="12"/>
<name>A0A0N7KB90_9GAMM</name>
<evidence type="ECO:0000256" key="1">
    <source>
        <dbReference type="ARBA" id="ARBA00001933"/>
    </source>
</evidence>
<dbReference type="Gene3D" id="3.20.10.10">
    <property type="entry name" value="D-amino Acid Aminotransferase, subunit A, domain 2"/>
    <property type="match status" value="1"/>
</dbReference>
<dbReference type="GO" id="GO:0008932">
    <property type="term" value="F:lytic endotransglycosylase activity"/>
    <property type="evidence" value="ECO:0007669"/>
    <property type="project" value="UniProtKB-UniRule"/>
</dbReference>
<dbReference type="GO" id="GO:0030170">
    <property type="term" value="F:pyridoxal phosphate binding"/>
    <property type="evidence" value="ECO:0007669"/>
    <property type="project" value="InterPro"/>
</dbReference>
<dbReference type="SUPFAM" id="SSF56752">
    <property type="entry name" value="D-aminoacid aminotransferase-like PLP-dependent enzymes"/>
    <property type="match status" value="1"/>
</dbReference>
<dbReference type="Pfam" id="PF01063">
    <property type="entry name" value="Aminotran_4"/>
    <property type="match status" value="1"/>
</dbReference>
<reference evidence="13 14" key="1">
    <citation type="journal article" date="2000" name="Mar. Ecol. Prog. Ser.">
        <title>Phylogenetic characterization of endosymbionts in three hydrothermal vent mussels: influence on host distributions.</title>
        <authorList>
            <person name="Fujiwara Y."/>
            <person name="Takai K."/>
            <person name="Uematsu K."/>
            <person name="Tsuchida S."/>
            <person name="Hunt J.C."/>
            <person name="Hashimoto J."/>
        </authorList>
    </citation>
    <scope>NUCLEOTIDE SEQUENCE [LARGE SCALE GENOMIC DNA]</scope>
    <source>
        <strain evidence="13 14">Myojin Knoll</strain>
    </source>
</reference>
<reference evidence="13 14" key="2">
    <citation type="journal article" date="2016" name="ISME J.">
        <title>Heterogeneous composition of key metabolic gene clusters in a vent mussel symbiont population.</title>
        <authorList>
            <person name="Ikuta T."/>
            <person name="Takaki Y."/>
            <person name="Nagai Y."/>
            <person name="Shimamura S."/>
            <person name="Tsuda M."/>
            <person name="Kawagucci S."/>
            <person name="Aoki Y."/>
            <person name="Inoue K."/>
            <person name="Teruya M."/>
            <person name="Satou K."/>
            <person name="Teruya K."/>
            <person name="Shimoji M."/>
            <person name="Tamotsu H."/>
            <person name="Hirano T."/>
            <person name="Maruyama T."/>
            <person name="Yoshida T."/>
        </authorList>
    </citation>
    <scope>NUCLEOTIDE SEQUENCE [LARGE SCALE GENOMIC DNA]</scope>
    <source>
        <strain evidence="13 14">Myojin Knoll</strain>
    </source>
</reference>
<comment type="similarity">
    <text evidence="12">Belongs to the transglycosylase MltG family.</text>
</comment>
<dbReference type="EMBL" id="AP013042">
    <property type="protein sequence ID" value="BAS67351.1"/>
    <property type="molecule type" value="Genomic_DNA"/>
</dbReference>
<dbReference type="AlphaFoldDB" id="A0A0N7KB90"/>
<keyword evidence="4" id="KW-0663">Pyridoxal phosphate</keyword>
<dbReference type="InterPro" id="IPR036038">
    <property type="entry name" value="Aminotransferase-like"/>
</dbReference>
<evidence type="ECO:0000256" key="11">
    <source>
        <dbReference type="ARBA" id="ARBA00049529"/>
    </source>
</evidence>
<comment type="cofactor">
    <cofactor evidence="1">
        <name>pyridoxal 5'-phosphate</name>
        <dbReference type="ChEBI" id="CHEBI:597326"/>
    </cofactor>
</comment>
<dbReference type="KEGG" id="ebh:BSEPE_0337"/>
<comment type="catalytic activity">
    <reaction evidence="12">
        <text>a peptidoglycan chain = a peptidoglycan chain with N-acetyl-1,6-anhydromuramyl-[peptide] at the reducing end + a peptidoglycan chain with N-acetylglucosamine at the non-reducing end.</text>
        <dbReference type="EC" id="4.2.2.29"/>
    </reaction>
</comment>
<dbReference type="NCBIfam" id="TIGR03461">
    <property type="entry name" value="pabC_Proteo"/>
    <property type="match status" value="1"/>
</dbReference>
<dbReference type="InterPro" id="IPR017824">
    <property type="entry name" value="Aminodeoxychorismate_lyase_IV"/>
</dbReference>
<dbReference type="Gene3D" id="3.30.160.60">
    <property type="entry name" value="Classic Zinc Finger"/>
    <property type="match status" value="1"/>
</dbReference>
<evidence type="ECO:0000256" key="10">
    <source>
        <dbReference type="ARBA" id="ARBA00035633"/>
    </source>
</evidence>
<sequence>MKQVVLINGKKQSKLSVFNRLIQFGDGLFETCVVKDTKLLFWSMHFARLEKGRAQLKINKVSEKQWLKDINKALGIANTSNAVVKVILSRGESKRGYGFKKNIKPTRIVIVSTAPKQMPDNYTLGVCKTGYANNPLLSNIKHCNRLEQVLARVELRSDECIMLDEQGHVVSVTQGNIFGIKEGVLLTPKLDKCGIEGTRRAVILKIASELRLQVKVGELTLQMLYDCNEVFVSNSVIGIKSVDTINAKRFSEYETTQKIAEALEKDSQKKNNAVPLKYKKAYIKKILSLSVIIATLFAFYWANTIKIEKPFVYHLPPGAGISVTASNLEKQGVIHSRYFLMAMAKVLGFDAKIKSGYYDVNPNMSVFELLTNFVTAEVASRNITLIEGKTIQHYYQQLTHTEALKSNGSFAEMMRLTGIKAPYEGYFWPDTYRVNVGDSVASVLKRSNQKLKERLQNHWQNRDKNLRLSSPSQALILASLIEKETAYSAEKTKIAGVFMRRLQVGMPLQTDPTVIYALVASKKYRGFLTRKDLKFNSLYNTYINKGLPPTAIASVSDSSLYAAMHPAKGDSLYFVAKKDGTHAFAKSYEQHRLNIKKYLIPFSKIK</sequence>
<dbReference type="Proteomes" id="UP000067399">
    <property type="component" value="Chromosome"/>
</dbReference>
<keyword evidence="8 12" id="KW-0456">Lyase</keyword>
<dbReference type="GO" id="GO:0008696">
    <property type="term" value="F:4-amino-4-deoxychorismate lyase activity"/>
    <property type="evidence" value="ECO:0007669"/>
    <property type="project" value="UniProtKB-UniRule"/>
</dbReference>
<dbReference type="Gene3D" id="3.30.1490.480">
    <property type="entry name" value="Endolytic murein transglycosylase"/>
    <property type="match status" value="1"/>
</dbReference>
<feature type="transmembrane region" description="Helical" evidence="12">
    <location>
        <begin position="286"/>
        <end position="302"/>
    </location>
</feature>
<protein>
    <recommendedName>
        <fullName evidence="12">Endolytic murein transglycosylase</fullName>
        <ecNumber evidence="12">4.2.2.29</ecNumber>
    </recommendedName>
    <alternativeName>
        <fullName evidence="12">Peptidoglycan lytic transglycosylase</fullName>
    </alternativeName>
    <alternativeName>
        <fullName evidence="12">Peptidoglycan polymerization terminase</fullName>
    </alternativeName>
</protein>
<evidence type="ECO:0000256" key="5">
    <source>
        <dbReference type="ARBA" id="ARBA00022909"/>
    </source>
</evidence>
<evidence type="ECO:0000313" key="13">
    <source>
        <dbReference type="EMBL" id="BAS67351.1"/>
    </source>
</evidence>
<dbReference type="InterPro" id="IPR043131">
    <property type="entry name" value="BCAT-like_N"/>
</dbReference>
<dbReference type="InterPro" id="IPR043132">
    <property type="entry name" value="BCAT-like_C"/>
</dbReference>
<dbReference type="PANTHER" id="PTHR30518">
    <property type="entry name" value="ENDOLYTIC MUREIN TRANSGLYCOSYLASE"/>
    <property type="match status" value="1"/>
</dbReference>
<feature type="site" description="Important for catalytic activity" evidence="12">
    <location>
        <position position="484"/>
    </location>
</feature>
<organism evidence="13 14">
    <name type="scientific">endosymbiont of Bathymodiolus septemdierum str. Myojin knoll</name>
    <dbReference type="NCBI Taxonomy" id="1303921"/>
    <lineage>
        <taxon>Bacteria</taxon>
        <taxon>Pseudomonadati</taxon>
        <taxon>Pseudomonadota</taxon>
        <taxon>Gammaproteobacteria</taxon>
        <taxon>sulfur-oxidizing symbionts</taxon>
    </lineage>
</organism>
<keyword evidence="12" id="KW-0997">Cell inner membrane</keyword>
<keyword evidence="14" id="KW-1185">Reference proteome</keyword>
<gene>
    <name evidence="13" type="primary">pabC</name>
    <name evidence="12" type="synonym">mltG</name>
    <name evidence="13" type="ORF">BSEPE_0337</name>
</gene>
<dbReference type="GO" id="GO:0009252">
    <property type="term" value="P:peptidoglycan biosynthetic process"/>
    <property type="evidence" value="ECO:0007669"/>
    <property type="project" value="UniProtKB-UniRule"/>
</dbReference>
<evidence type="ECO:0000313" key="14">
    <source>
        <dbReference type="Proteomes" id="UP000067399"/>
    </source>
</evidence>
<accession>A0A0N7KB90</accession>
<dbReference type="CDD" id="cd08010">
    <property type="entry name" value="MltG_like"/>
    <property type="match status" value="1"/>
</dbReference>
<keyword evidence="6 12" id="KW-1133">Transmembrane helix</keyword>
<dbReference type="GO" id="GO:0008153">
    <property type="term" value="P:4-aminobenzoate biosynthetic process"/>
    <property type="evidence" value="ECO:0007669"/>
    <property type="project" value="UniProtKB-UniRule"/>
</dbReference>
<dbReference type="GO" id="GO:0046656">
    <property type="term" value="P:folic acid biosynthetic process"/>
    <property type="evidence" value="ECO:0007669"/>
    <property type="project" value="UniProtKB-KW"/>
</dbReference>
<evidence type="ECO:0000256" key="6">
    <source>
        <dbReference type="ARBA" id="ARBA00022989"/>
    </source>
</evidence>
<evidence type="ECO:0000256" key="3">
    <source>
        <dbReference type="ARBA" id="ARBA00022692"/>
    </source>
</evidence>
<dbReference type="Gene3D" id="3.30.470.10">
    <property type="match status" value="1"/>
</dbReference>
<keyword evidence="3 12" id="KW-0812">Transmembrane</keyword>
<evidence type="ECO:0000256" key="7">
    <source>
        <dbReference type="ARBA" id="ARBA00023136"/>
    </source>
</evidence>
<evidence type="ECO:0000256" key="4">
    <source>
        <dbReference type="ARBA" id="ARBA00022898"/>
    </source>
</evidence>
<dbReference type="InterPro" id="IPR001544">
    <property type="entry name" value="Aminotrans_IV"/>
</dbReference>
<dbReference type="InterPro" id="IPR003770">
    <property type="entry name" value="MLTG-like"/>
</dbReference>
<evidence type="ECO:0000256" key="2">
    <source>
        <dbReference type="ARBA" id="ARBA00022475"/>
    </source>
</evidence>
<dbReference type="STRING" id="1303921.BSEPE_0337"/>
<keyword evidence="5" id="KW-0289">Folate biosynthesis</keyword>
<evidence type="ECO:0000256" key="12">
    <source>
        <dbReference type="HAMAP-Rule" id="MF_02065"/>
    </source>
</evidence>